<dbReference type="EMBL" id="LANU01000001">
    <property type="protein sequence ID" value="KJV65839.1"/>
    <property type="molecule type" value="Genomic_DNA"/>
</dbReference>
<evidence type="ECO:0000313" key="3">
    <source>
        <dbReference type="Proteomes" id="UP000033546"/>
    </source>
</evidence>
<organism evidence="2 3">
    <name type="scientific">Ehrlichia cf. muris str. EmCRT</name>
    <dbReference type="NCBI Taxonomy" id="1359167"/>
    <lineage>
        <taxon>Bacteria</taxon>
        <taxon>Pseudomonadati</taxon>
        <taxon>Pseudomonadota</taxon>
        <taxon>Alphaproteobacteria</taxon>
        <taxon>Rickettsiales</taxon>
        <taxon>Anaplasmataceae</taxon>
        <taxon>Ehrlichia</taxon>
    </lineage>
</organism>
<name>A0A0F3NG16_9RICK</name>
<dbReference type="AlphaFoldDB" id="A0A0F3NG16"/>
<reference evidence="2 3" key="1">
    <citation type="submission" date="2015-02" db="EMBL/GenBank/DDBJ databases">
        <title>Genome Sequencing of Rickettsiales.</title>
        <authorList>
            <person name="Daugherty S.C."/>
            <person name="Su Q."/>
            <person name="Abolude K."/>
            <person name="Beier-Sexton M."/>
            <person name="Carlyon J.A."/>
            <person name="Carter R."/>
            <person name="Day N.P."/>
            <person name="Dumler S.J."/>
            <person name="Dyachenko V."/>
            <person name="Godinez A."/>
            <person name="Kurtti T.J."/>
            <person name="Lichay M."/>
            <person name="Mullins K.E."/>
            <person name="Ott S."/>
            <person name="Pappas-Brown V."/>
            <person name="Paris D.H."/>
            <person name="Patel P."/>
            <person name="Richards A.L."/>
            <person name="Sadzewicz L."/>
            <person name="Sears K."/>
            <person name="Seidman D."/>
            <person name="Sengamalay N."/>
            <person name="Stenos J."/>
            <person name="Tallon L.J."/>
            <person name="Vincent G."/>
            <person name="Fraser C.M."/>
            <person name="Munderloh U."/>
            <person name="Dunning-Hotopp J.C."/>
        </authorList>
    </citation>
    <scope>NUCLEOTIDE SEQUENCE [LARGE SCALE GENOMIC DNA]</scope>
    <source>
        <strain evidence="2 3">EmCRT</strain>
    </source>
</reference>
<sequence length="37" mass="4066">MAHRYILLSVDAPICRLGLLIILSKAISLLGLTVIFK</sequence>
<evidence type="ECO:0000256" key="1">
    <source>
        <dbReference type="SAM" id="Phobius"/>
    </source>
</evidence>
<keyword evidence="1" id="KW-0812">Transmembrane</keyword>
<keyword evidence="1" id="KW-0472">Membrane</keyword>
<accession>A0A0F3NG16</accession>
<proteinExistence type="predicted"/>
<dbReference type="Proteomes" id="UP000033546">
    <property type="component" value="Unassembled WGS sequence"/>
</dbReference>
<comment type="caution">
    <text evidence="2">The sequence shown here is derived from an EMBL/GenBank/DDBJ whole genome shotgun (WGS) entry which is preliminary data.</text>
</comment>
<feature type="transmembrane region" description="Helical" evidence="1">
    <location>
        <begin position="17"/>
        <end position="36"/>
    </location>
</feature>
<gene>
    <name evidence="2" type="ORF">EMUCRT_0019</name>
</gene>
<keyword evidence="1" id="KW-1133">Transmembrane helix</keyword>
<evidence type="ECO:0000313" key="2">
    <source>
        <dbReference type="EMBL" id="KJV65839.1"/>
    </source>
</evidence>
<protein>
    <submittedName>
        <fullName evidence="2">Putative membrane protein</fullName>
    </submittedName>
</protein>
<dbReference type="PATRIC" id="fig|1359167.3.peg.19"/>